<accession>A0A183NPM4</accession>
<name>A0A183NPM4_9TREM</name>
<proteinExistence type="predicted"/>
<reference evidence="1 2" key="1">
    <citation type="submission" date="2018-11" db="EMBL/GenBank/DDBJ databases">
        <authorList>
            <consortium name="Pathogen Informatics"/>
        </authorList>
    </citation>
    <scope>NUCLEOTIDE SEQUENCE [LARGE SCALE GENOMIC DNA]</scope>
    <source>
        <strain>Denwood</strain>
        <strain evidence="2">Zambia</strain>
    </source>
</reference>
<dbReference type="Proteomes" id="UP000269396">
    <property type="component" value="Unassembled WGS sequence"/>
</dbReference>
<organism evidence="1 2">
    <name type="scientific">Schistosoma mattheei</name>
    <dbReference type="NCBI Taxonomy" id="31246"/>
    <lineage>
        <taxon>Eukaryota</taxon>
        <taxon>Metazoa</taxon>
        <taxon>Spiralia</taxon>
        <taxon>Lophotrochozoa</taxon>
        <taxon>Platyhelminthes</taxon>
        <taxon>Trematoda</taxon>
        <taxon>Digenea</taxon>
        <taxon>Strigeidida</taxon>
        <taxon>Schistosomatoidea</taxon>
        <taxon>Schistosomatidae</taxon>
        <taxon>Schistosoma</taxon>
    </lineage>
</organism>
<dbReference type="EMBL" id="UZAL01009570">
    <property type="protein sequence ID" value="VDP02225.1"/>
    <property type="molecule type" value="Genomic_DNA"/>
</dbReference>
<keyword evidence="2" id="KW-1185">Reference proteome</keyword>
<dbReference type="AlphaFoldDB" id="A0A183NPM4"/>
<dbReference type="InterPro" id="IPR036322">
    <property type="entry name" value="WD40_repeat_dom_sf"/>
</dbReference>
<evidence type="ECO:0000313" key="1">
    <source>
        <dbReference type="EMBL" id="VDP02225.1"/>
    </source>
</evidence>
<dbReference type="SUPFAM" id="SSF50978">
    <property type="entry name" value="WD40 repeat-like"/>
    <property type="match status" value="1"/>
</dbReference>
<gene>
    <name evidence="1" type="ORF">SMTD_LOCUS4059</name>
</gene>
<evidence type="ECO:0000313" key="2">
    <source>
        <dbReference type="Proteomes" id="UP000269396"/>
    </source>
</evidence>
<sequence>MSLAISTSAICSLAYSPNGGRLLAILDRKGQSFILNANTFAYLGRLTENVTFSSIDEFACLDELHHLLPNQKGVLCFSEPTGRYLIQTGGGSSVGRINVWNAHLGAPEGR</sequence>
<dbReference type="STRING" id="31246.A0A183NPM4"/>
<dbReference type="InterPro" id="IPR015943">
    <property type="entry name" value="WD40/YVTN_repeat-like_dom_sf"/>
</dbReference>
<protein>
    <submittedName>
        <fullName evidence="1">Uncharacterized protein</fullName>
    </submittedName>
</protein>
<dbReference type="Gene3D" id="2.130.10.10">
    <property type="entry name" value="YVTN repeat-like/Quinoprotein amine dehydrogenase"/>
    <property type="match status" value="1"/>
</dbReference>